<accession>A0A1Y5RMP3</accession>
<keyword evidence="3" id="KW-1185">Reference proteome</keyword>
<feature type="region of interest" description="Disordered" evidence="1">
    <location>
        <begin position="1"/>
        <end position="29"/>
    </location>
</feature>
<reference evidence="2 3" key="1">
    <citation type="submission" date="2017-03" db="EMBL/GenBank/DDBJ databases">
        <authorList>
            <person name="Afonso C.L."/>
            <person name="Miller P.J."/>
            <person name="Scott M.A."/>
            <person name="Spackman E."/>
            <person name="Goraichik I."/>
            <person name="Dimitrov K.M."/>
            <person name="Suarez D.L."/>
            <person name="Swayne D.E."/>
        </authorList>
    </citation>
    <scope>NUCLEOTIDE SEQUENCE [LARGE SCALE GENOMIC DNA]</scope>
    <source>
        <strain evidence="2 3">CECT 8620</strain>
    </source>
</reference>
<gene>
    <name evidence="2" type="ORF">AQS8620_00546</name>
</gene>
<evidence type="ECO:0000313" key="3">
    <source>
        <dbReference type="Proteomes" id="UP000193862"/>
    </source>
</evidence>
<protein>
    <submittedName>
        <fullName evidence="2">Uncharacterized protein</fullName>
    </submittedName>
</protein>
<dbReference type="Proteomes" id="UP000193862">
    <property type="component" value="Unassembled WGS sequence"/>
</dbReference>
<dbReference type="EMBL" id="FWFS01000001">
    <property type="protein sequence ID" value="SLN20693.1"/>
    <property type="molecule type" value="Genomic_DNA"/>
</dbReference>
<organism evidence="2 3">
    <name type="scientific">Aquimixticola soesokkakensis</name>
    <dbReference type="NCBI Taxonomy" id="1519096"/>
    <lineage>
        <taxon>Bacteria</taxon>
        <taxon>Pseudomonadati</taxon>
        <taxon>Pseudomonadota</taxon>
        <taxon>Alphaproteobacteria</taxon>
        <taxon>Rhodobacterales</taxon>
        <taxon>Paracoccaceae</taxon>
        <taxon>Aquimixticola</taxon>
    </lineage>
</organism>
<name>A0A1Y5RMP3_9RHOB</name>
<dbReference type="AlphaFoldDB" id="A0A1Y5RMP3"/>
<dbReference type="OrthoDB" id="7865404at2"/>
<sequence length="60" mass="6792">MNKQRRWMTSMIEQSAKTDAQMPWARGTNRAMRDTAKARLRARAEGTYVAPAPRAALRSA</sequence>
<evidence type="ECO:0000256" key="1">
    <source>
        <dbReference type="SAM" id="MobiDB-lite"/>
    </source>
</evidence>
<evidence type="ECO:0000313" key="2">
    <source>
        <dbReference type="EMBL" id="SLN20693.1"/>
    </source>
</evidence>
<proteinExistence type="predicted"/>
<dbReference type="RefSeq" id="WP_085835261.1">
    <property type="nucleotide sequence ID" value="NZ_FWFS01000001.1"/>
</dbReference>